<keyword evidence="1" id="KW-0648">Protein biosynthesis</keyword>
<keyword evidence="1" id="KW-0396">Initiation factor</keyword>
<organism evidence="1">
    <name type="scientific">Rhizophora mucronata</name>
    <name type="common">Asiatic mangrove</name>
    <dbReference type="NCBI Taxonomy" id="61149"/>
    <lineage>
        <taxon>Eukaryota</taxon>
        <taxon>Viridiplantae</taxon>
        <taxon>Streptophyta</taxon>
        <taxon>Embryophyta</taxon>
        <taxon>Tracheophyta</taxon>
        <taxon>Spermatophyta</taxon>
        <taxon>Magnoliopsida</taxon>
        <taxon>eudicotyledons</taxon>
        <taxon>Gunneridae</taxon>
        <taxon>Pentapetalae</taxon>
        <taxon>rosids</taxon>
        <taxon>fabids</taxon>
        <taxon>Malpighiales</taxon>
        <taxon>Rhizophoraceae</taxon>
        <taxon>Rhizophora</taxon>
    </lineage>
</organism>
<evidence type="ECO:0000313" key="1">
    <source>
        <dbReference type="EMBL" id="MBX19071.1"/>
    </source>
</evidence>
<dbReference type="GO" id="GO:0003743">
    <property type="term" value="F:translation initiation factor activity"/>
    <property type="evidence" value="ECO:0007669"/>
    <property type="project" value="UniProtKB-KW"/>
</dbReference>
<dbReference type="EMBL" id="GGEC01038587">
    <property type="protein sequence ID" value="MBX19071.1"/>
    <property type="molecule type" value="Transcribed_RNA"/>
</dbReference>
<sequence>MCAMIQRIHFPFGFHLTVLYGPDPSSSRGLHFLSNKVALAGITKISQGKHDACENNLKQNCRNS</sequence>
<name>A0A2P2LM69_RHIMU</name>
<protein>
    <submittedName>
        <fullName evidence="1">Eukaryotic translation initiation factor 2A-like</fullName>
    </submittedName>
</protein>
<reference evidence="1" key="1">
    <citation type="submission" date="2018-02" db="EMBL/GenBank/DDBJ databases">
        <title>Rhizophora mucronata_Transcriptome.</title>
        <authorList>
            <person name="Meera S.P."/>
            <person name="Sreeshan A."/>
            <person name="Augustine A."/>
        </authorList>
    </citation>
    <scope>NUCLEOTIDE SEQUENCE</scope>
    <source>
        <tissue evidence="1">Leaf</tissue>
    </source>
</reference>
<dbReference type="AlphaFoldDB" id="A0A2P2LM69"/>
<accession>A0A2P2LM69</accession>
<proteinExistence type="predicted"/>